<dbReference type="PANTHER" id="PTHR24248:SF125">
    <property type="entry name" value="DOPAMINE D2-LIKE RECEPTOR"/>
    <property type="match status" value="1"/>
</dbReference>
<evidence type="ECO:0000256" key="9">
    <source>
        <dbReference type="ARBA" id="ARBA00023224"/>
    </source>
</evidence>
<comment type="similarity">
    <text evidence="10">Belongs to the G-protein coupled receptor 1 family.</text>
</comment>
<keyword evidence="2" id="KW-1003">Cell membrane</keyword>
<evidence type="ECO:0000256" key="2">
    <source>
        <dbReference type="ARBA" id="ARBA00022475"/>
    </source>
</evidence>
<comment type="subcellular location">
    <subcellularLocation>
        <location evidence="1">Cell membrane</location>
        <topology evidence="1">Multi-pass membrane protein</topology>
    </subcellularLocation>
</comment>
<evidence type="ECO:0000256" key="3">
    <source>
        <dbReference type="ARBA" id="ARBA00022692"/>
    </source>
</evidence>
<feature type="compositionally biased region" description="Basic and acidic residues" evidence="11">
    <location>
        <begin position="457"/>
        <end position="477"/>
    </location>
</feature>
<dbReference type="GO" id="GO:0004930">
    <property type="term" value="F:G protein-coupled receptor activity"/>
    <property type="evidence" value="ECO:0007669"/>
    <property type="project" value="UniProtKB-KW"/>
</dbReference>
<dbReference type="Gene3D" id="1.20.1070.10">
    <property type="entry name" value="Rhodopsin 7-helix transmembrane proteins"/>
    <property type="match status" value="2"/>
</dbReference>
<evidence type="ECO:0000256" key="8">
    <source>
        <dbReference type="ARBA" id="ARBA00023170"/>
    </source>
</evidence>
<dbReference type="Proteomes" id="UP001634394">
    <property type="component" value="Unassembled WGS sequence"/>
</dbReference>
<dbReference type="PROSITE" id="PS50262">
    <property type="entry name" value="G_PROTEIN_RECEP_F1_2"/>
    <property type="match status" value="1"/>
</dbReference>
<dbReference type="Pfam" id="PF00001">
    <property type="entry name" value="7tm_1"/>
    <property type="match status" value="2"/>
</dbReference>
<feature type="transmembrane region" description="Helical" evidence="12">
    <location>
        <begin position="83"/>
        <end position="109"/>
    </location>
</feature>
<evidence type="ECO:0000313" key="15">
    <source>
        <dbReference type="Proteomes" id="UP001634394"/>
    </source>
</evidence>
<evidence type="ECO:0000256" key="4">
    <source>
        <dbReference type="ARBA" id="ARBA00022989"/>
    </source>
</evidence>
<dbReference type="PROSITE" id="PS00237">
    <property type="entry name" value="G_PROTEIN_RECEP_F1_1"/>
    <property type="match status" value="1"/>
</dbReference>
<evidence type="ECO:0000256" key="10">
    <source>
        <dbReference type="RuleBase" id="RU000688"/>
    </source>
</evidence>
<keyword evidence="15" id="KW-1185">Reference proteome</keyword>
<keyword evidence="4 12" id="KW-1133">Transmembrane helix</keyword>
<dbReference type="PRINTS" id="PR00237">
    <property type="entry name" value="GPCRRHODOPSN"/>
</dbReference>
<evidence type="ECO:0000256" key="6">
    <source>
        <dbReference type="ARBA" id="ARBA00023136"/>
    </source>
</evidence>
<keyword evidence="9 10" id="KW-0807">Transducer</keyword>
<dbReference type="GO" id="GO:0005886">
    <property type="term" value="C:plasma membrane"/>
    <property type="evidence" value="ECO:0007669"/>
    <property type="project" value="UniProtKB-SubCell"/>
</dbReference>
<feature type="transmembrane region" description="Helical" evidence="12">
    <location>
        <begin position="39"/>
        <end position="63"/>
    </location>
</feature>
<comment type="caution">
    <text evidence="14">The sequence shown here is derived from an EMBL/GenBank/DDBJ whole genome shotgun (WGS) entry which is preliminary data.</text>
</comment>
<sequence>MDVLMCTASIWHMCTMSMDRYFTLKYPMQYGRNKTRMMVFLKITFVWVVSVAISSPICILGIVDTRNVFVNQQCIPTLKEFLIYGSVLAFYIPLFIMLFTYVLTIRILWRNQTLMRTVDGSDFRVSRNNHLLKKSCNISTRLSPPSQESNLASSVDISQTEISSLVKTPNTETGEKTTIMMTFIKNATKDKDDETINAPPIYIEGPSSQGETPHSMETLQNIAEPLCEELPSSSQDRVNKMSSKIVIFAEGSDMKETHNDTNWQYRTRANTHSSSQTLHSSLKLPKSLNSPLQSSISCSNLPPENQTWKTLQQNCITSWSEGDLILKDRKSFKWCQHFHEIQNEMDQCLQEVKNERKYTRSKITLEPDYKMPSYSARKITGQGQINQKCENIESSELKVELVSDSGDSIDDVDSSSENTAKILSLHSKSMYMYQLAVPKSVSSSNVSTSSQIAIKRRLSDRNTEHNQSRKSSEDSGKSHLSVRQSATRQSIRKFLRKMTKNKQTLGKMSKLTKTNEKKASKVLGIIFAVFVILWTPFFITNIMSAICESCLSAIAPDTMSVFLWMGYAASLANPIIYTMFNTSFRRTFLHILSGHLCKYPRSRMVRGSCLSYMPTYTGMRRQTAILVMNGNGDQHHSFGNELSSNGISR</sequence>
<evidence type="ECO:0000256" key="11">
    <source>
        <dbReference type="SAM" id="MobiDB-lite"/>
    </source>
</evidence>
<accession>A0ABD3UF47</accession>
<protein>
    <recommendedName>
        <fullName evidence="13">G-protein coupled receptors family 1 profile domain-containing protein</fullName>
    </recommendedName>
</protein>
<feature type="transmembrane region" description="Helical" evidence="12">
    <location>
        <begin position="522"/>
        <end position="555"/>
    </location>
</feature>
<keyword evidence="8 10" id="KW-0675">Receptor</keyword>
<keyword evidence="5 10" id="KW-0297">G-protein coupled receptor</keyword>
<reference evidence="14 15" key="1">
    <citation type="submission" date="2024-11" db="EMBL/GenBank/DDBJ databases">
        <title>Chromosome-level genome assembly of the freshwater bivalve Anodonta woodiana.</title>
        <authorList>
            <person name="Chen X."/>
        </authorList>
    </citation>
    <scope>NUCLEOTIDE SEQUENCE [LARGE SCALE GENOMIC DNA]</scope>
    <source>
        <strain evidence="14">MN2024</strain>
        <tissue evidence="14">Gills</tissue>
    </source>
</reference>
<dbReference type="EMBL" id="JBJQND010000016">
    <property type="protein sequence ID" value="KAL3847587.1"/>
    <property type="molecule type" value="Genomic_DNA"/>
</dbReference>
<gene>
    <name evidence="14" type="ORF">ACJMK2_018490</name>
</gene>
<dbReference type="SUPFAM" id="SSF81321">
    <property type="entry name" value="Family A G protein-coupled receptor-like"/>
    <property type="match status" value="2"/>
</dbReference>
<evidence type="ECO:0000256" key="5">
    <source>
        <dbReference type="ARBA" id="ARBA00023040"/>
    </source>
</evidence>
<feature type="transmembrane region" description="Helical" evidence="12">
    <location>
        <begin position="561"/>
        <end position="580"/>
    </location>
</feature>
<dbReference type="InterPro" id="IPR017452">
    <property type="entry name" value="GPCR_Rhodpsn_7TM"/>
</dbReference>
<evidence type="ECO:0000259" key="13">
    <source>
        <dbReference type="PROSITE" id="PS50262"/>
    </source>
</evidence>
<keyword evidence="3 10" id="KW-0812">Transmembrane</keyword>
<dbReference type="AlphaFoldDB" id="A0ABD3UF47"/>
<feature type="domain" description="G-protein coupled receptors family 1 profile" evidence="13">
    <location>
        <begin position="1"/>
        <end position="577"/>
    </location>
</feature>
<organism evidence="14 15">
    <name type="scientific">Sinanodonta woodiana</name>
    <name type="common">Chinese pond mussel</name>
    <name type="synonym">Anodonta woodiana</name>
    <dbReference type="NCBI Taxonomy" id="1069815"/>
    <lineage>
        <taxon>Eukaryota</taxon>
        <taxon>Metazoa</taxon>
        <taxon>Spiralia</taxon>
        <taxon>Lophotrochozoa</taxon>
        <taxon>Mollusca</taxon>
        <taxon>Bivalvia</taxon>
        <taxon>Autobranchia</taxon>
        <taxon>Heteroconchia</taxon>
        <taxon>Palaeoheterodonta</taxon>
        <taxon>Unionida</taxon>
        <taxon>Unionoidea</taxon>
        <taxon>Unionidae</taxon>
        <taxon>Unioninae</taxon>
        <taxon>Sinanodonta</taxon>
    </lineage>
</organism>
<name>A0ABD3UF47_SINWO</name>
<dbReference type="PANTHER" id="PTHR24248">
    <property type="entry name" value="ADRENERGIC RECEPTOR-RELATED G-PROTEIN COUPLED RECEPTOR"/>
    <property type="match status" value="1"/>
</dbReference>
<keyword evidence="7" id="KW-1015">Disulfide bond</keyword>
<evidence type="ECO:0000256" key="1">
    <source>
        <dbReference type="ARBA" id="ARBA00004651"/>
    </source>
</evidence>
<evidence type="ECO:0000313" key="14">
    <source>
        <dbReference type="EMBL" id="KAL3847587.1"/>
    </source>
</evidence>
<keyword evidence="6 12" id="KW-0472">Membrane</keyword>
<evidence type="ECO:0000256" key="7">
    <source>
        <dbReference type="ARBA" id="ARBA00023157"/>
    </source>
</evidence>
<dbReference type="InterPro" id="IPR000276">
    <property type="entry name" value="GPCR_Rhodpsn"/>
</dbReference>
<feature type="region of interest" description="Disordered" evidence="11">
    <location>
        <begin position="452"/>
        <end position="487"/>
    </location>
</feature>
<proteinExistence type="inferred from homology"/>
<evidence type="ECO:0000256" key="12">
    <source>
        <dbReference type="SAM" id="Phobius"/>
    </source>
</evidence>